<dbReference type="OMA" id="FECHETC"/>
<dbReference type="GO" id="GO:0045214">
    <property type="term" value="P:sarcomere organization"/>
    <property type="evidence" value="ECO:0007669"/>
    <property type="project" value="TreeGrafter"/>
</dbReference>
<feature type="domain" description="LIM zinc-binding" evidence="9">
    <location>
        <begin position="875"/>
        <end position="937"/>
    </location>
</feature>
<feature type="domain" description="LIM zinc-binding" evidence="9">
    <location>
        <begin position="436"/>
        <end position="499"/>
    </location>
</feature>
<keyword evidence="11" id="KW-1185">Reference proteome</keyword>
<feature type="domain" description="LIM zinc-binding" evidence="9">
    <location>
        <begin position="519"/>
        <end position="581"/>
    </location>
</feature>
<dbReference type="GO" id="GO:0042805">
    <property type="term" value="F:actinin binding"/>
    <property type="evidence" value="ECO:0007669"/>
    <property type="project" value="TreeGrafter"/>
</dbReference>
<evidence type="ECO:0000313" key="11">
    <source>
        <dbReference type="Proteomes" id="UP000318571"/>
    </source>
</evidence>
<evidence type="ECO:0000256" key="7">
    <source>
        <dbReference type="ARBA" id="ARBA00023242"/>
    </source>
</evidence>
<evidence type="ECO:0000256" key="8">
    <source>
        <dbReference type="PROSITE-ProRule" id="PRU00125"/>
    </source>
</evidence>
<evidence type="ECO:0000256" key="1">
    <source>
        <dbReference type="ARBA" id="ARBA00004123"/>
    </source>
</evidence>
<dbReference type="PROSITE" id="PS00478">
    <property type="entry name" value="LIM_DOMAIN_1"/>
    <property type="match status" value="7"/>
</dbReference>
<dbReference type="FunFam" id="2.10.110.10:FF:000001">
    <property type="entry name" value="Cysteine and glycine-rich protein 1"/>
    <property type="match status" value="6"/>
</dbReference>
<evidence type="ECO:0000256" key="4">
    <source>
        <dbReference type="ARBA" id="ARBA00022737"/>
    </source>
</evidence>
<feature type="domain" description="LIM zinc-binding" evidence="9">
    <location>
        <begin position="768"/>
        <end position="829"/>
    </location>
</feature>
<comment type="subcellular location">
    <subcellularLocation>
        <location evidence="1">Nucleus</location>
    </subcellularLocation>
</comment>
<organism evidence="10 11">
    <name type="scientific">Tigriopus californicus</name>
    <name type="common">Marine copepod</name>
    <dbReference type="NCBI Taxonomy" id="6832"/>
    <lineage>
        <taxon>Eukaryota</taxon>
        <taxon>Metazoa</taxon>
        <taxon>Ecdysozoa</taxon>
        <taxon>Arthropoda</taxon>
        <taxon>Crustacea</taxon>
        <taxon>Multicrustacea</taxon>
        <taxon>Hexanauplia</taxon>
        <taxon>Copepoda</taxon>
        <taxon>Harpacticoida</taxon>
        <taxon>Harpacticidae</taxon>
        <taxon>Tigriopus</taxon>
    </lineage>
</organism>
<dbReference type="InterPro" id="IPR036280">
    <property type="entry name" value="Multihaem_cyt_sf"/>
</dbReference>
<dbReference type="GO" id="GO:0046872">
    <property type="term" value="F:metal ion binding"/>
    <property type="evidence" value="ECO:0007669"/>
    <property type="project" value="UniProtKB-KW"/>
</dbReference>
<feature type="domain" description="LIM zinc-binding" evidence="9">
    <location>
        <begin position="1065"/>
        <end position="1126"/>
    </location>
</feature>
<keyword evidence="5 8" id="KW-0862">Zinc</keyword>
<proteinExistence type="predicted"/>
<comment type="caution">
    <text evidence="10">The sequence shown here is derived from an EMBL/GenBank/DDBJ whole genome shotgun (WGS) entry which is preliminary data.</text>
</comment>
<evidence type="ECO:0000313" key="10">
    <source>
        <dbReference type="EMBL" id="TRY73342.1"/>
    </source>
</evidence>
<feature type="domain" description="LIM zinc-binding" evidence="9">
    <location>
        <begin position="93"/>
        <end position="155"/>
    </location>
</feature>
<evidence type="ECO:0000256" key="2">
    <source>
        <dbReference type="ARBA" id="ARBA00022541"/>
    </source>
</evidence>
<sequence>MVQEFRLEAEEGLCPNCGIDVYQAEALLAGNNRWHKRCFKCCFCNKFLNPSNCNVHQGFLFCKHCYSEVTRHERPQTYPDTTIIKGNSGGSSKCCPRCKGTVFEAEKVVEKGLTYHKKCFTCVKCNRPQDDKLQVFVGFDNEVYCKVCYPKIWHTPLPMDPQSTSKIRAGPQDSDCCPRCFGKVFEAEKMMVGHGVYHSPCFSCKICTRPIDHYNCVSHQREIFCKTCYAQNFDMRSKSVGPGDTSIIKGGANRETCPRCQGVVFEAEKIGAREHWYHVKCLSCKKCRHKLDASSFNDGPDGEVYCYGCYSVTFGHRSRAKSMGTLNTAVIQAQGMNGCPRCHGAVFEAEKLKANNSMFHIRCATCRSCNHKLDATSLCCGSDGDIYCEGCYSRQFGGAGYRGAHGNRWLDEKANIHLRPCQNVDTSLVKVPGDPNSCHKCQGKVYDLEKVFSKSAVWHKQCFRCNGCKSTLTSTLVYGYEAPDNEIYCKTCFIRNFGEGTKPLPFSDTGLILPAGAEIGCPRCHGVVFEAEKVVAGDKVWFHQGCFNCQVCHTKLDSMRCAIGTNGDAYCNSCYKAQLQAERSQTNIAKPRNIVPAMPGDPHGCPRCQGKVYEAEKMTSRDRWYHKHCFACALCNHLLDYSNCMEGPNAEVYCKTCYVREYFTGGRNMFCDARTMPTTLNPRNGCPKCQKQVFDVDKVLSKAGIFHRQCLYCGHCKRQLDAFTLNEAQNDIYCQHCYSEYYGVIGKSTSTNGRVNTKSIIADEGDQFRCPRCFGKVFEAEKVATSAGYYHPACAKCRKCNGNLDQSNAYCGGDGEIYCHLCYKEEFGVLSRRGRSRSRVGSRSRPSSAYYDDEDGLAKANVDTTSIMAPEGDRSACPKCQGKVFEAEKMVSNKGLFHKKCFACDTCKRALDSQLACDGPNYGELYCKNCYQKRYGPTVRVFNESDAQKSLNLSKTKPIDPRKACHRCGGGVFANEELMCNSIAFHKSCASCRACDRHLDLTTVFGGPDKDIYCQGCYARNFGSASYRGVQSTAWVDQNANSNMRYSTLNTINATNIIKSDTPADACIRCNGKVFQAEKIIVSHGLFHKTCFSCADCHVSLDSTKANDGPNREIYCQHCYSRRYGLHGYGYVKWPHCDTVMDAWKQYLEWIRKNPDQVTDVENGIKWASYLFTFYLGRSKRALILSEIVQQSGTLIKFINDRAFEKANTIAIGFEFSRLECFLGFIESSEAILELSAHLVGGPVGKWIVVVTLQVLKSTMRGLLLYKRHQMLKYPTIEPLIRDGNQNSQPNQQFSKLRSGKIIRKLEADGRVTNRTWDIREDYNALHMQSKPLGQFQILGEVIYISEPLAYLSALGICGPRSWKPWLLAMGLDVTSQVLSHQKDNQRHFTAWETEELTRRRNNLALYLMRSPFYDNFTKQLVLTALICAKKKIPLTWILIEFILTKLPHYRNIYAYLWAK</sequence>
<dbReference type="Pfam" id="PF08610">
    <property type="entry name" value="Pex16"/>
    <property type="match status" value="1"/>
</dbReference>
<dbReference type="SUPFAM" id="SSF48695">
    <property type="entry name" value="Multiheme cytochromes"/>
    <property type="match status" value="1"/>
</dbReference>
<dbReference type="Pfam" id="PF00412">
    <property type="entry name" value="LIM"/>
    <property type="match status" value="13"/>
</dbReference>
<feature type="domain" description="LIM zinc-binding" evidence="9">
    <location>
        <begin position="175"/>
        <end position="235"/>
    </location>
</feature>
<dbReference type="SMART" id="SM00132">
    <property type="entry name" value="LIM"/>
    <property type="match status" value="13"/>
</dbReference>
<feature type="domain" description="LIM zinc-binding" evidence="9">
    <location>
        <begin position="12"/>
        <end position="72"/>
    </location>
</feature>
<keyword evidence="3 8" id="KW-0479">Metal-binding</keyword>
<reference evidence="10 11" key="1">
    <citation type="journal article" date="2018" name="Nat. Ecol. Evol.">
        <title>Genomic signatures of mitonuclear coevolution across populations of Tigriopus californicus.</title>
        <authorList>
            <person name="Barreto F.S."/>
            <person name="Watson E.T."/>
            <person name="Lima T.G."/>
            <person name="Willett C.S."/>
            <person name="Edmands S."/>
            <person name="Li W."/>
            <person name="Burton R.S."/>
        </authorList>
    </citation>
    <scope>NUCLEOTIDE SEQUENCE [LARGE SCALE GENOMIC DNA]</scope>
    <source>
        <strain evidence="10 11">San Diego</strain>
    </source>
</reference>
<dbReference type="GO" id="GO:0060537">
    <property type="term" value="P:muscle tissue development"/>
    <property type="evidence" value="ECO:0007669"/>
    <property type="project" value="TreeGrafter"/>
</dbReference>
<dbReference type="Gene3D" id="2.10.110.10">
    <property type="entry name" value="Cysteine Rich Protein"/>
    <property type="match status" value="13"/>
</dbReference>
<evidence type="ECO:0000256" key="5">
    <source>
        <dbReference type="ARBA" id="ARBA00022833"/>
    </source>
</evidence>
<dbReference type="InterPro" id="IPR013919">
    <property type="entry name" value="Pex16"/>
</dbReference>
<feature type="domain" description="LIM zinc-binding" evidence="9">
    <location>
        <begin position="963"/>
        <end position="1024"/>
    </location>
</feature>
<keyword evidence="4" id="KW-0677">Repeat</keyword>
<evidence type="ECO:0000256" key="6">
    <source>
        <dbReference type="ARBA" id="ARBA00023038"/>
    </source>
</evidence>
<dbReference type="STRING" id="6832.A0A553P6N7"/>
<dbReference type="Proteomes" id="UP000318571">
    <property type="component" value="Chromosome 3"/>
</dbReference>
<dbReference type="GO" id="GO:0008307">
    <property type="term" value="F:structural constituent of muscle"/>
    <property type="evidence" value="ECO:0007669"/>
    <property type="project" value="TreeGrafter"/>
</dbReference>
<keyword evidence="2" id="KW-0517">Myogenesis</keyword>
<keyword evidence="7" id="KW-0539">Nucleus</keyword>
<feature type="domain" description="LIM zinc-binding" evidence="9">
    <location>
        <begin position="255"/>
        <end position="316"/>
    </location>
</feature>
<gene>
    <name evidence="10" type="ORF">TCAL_09909</name>
</gene>
<dbReference type="EMBL" id="VCGU01000007">
    <property type="protein sequence ID" value="TRY73342.1"/>
    <property type="molecule type" value="Genomic_DNA"/>
</dbReference>
<dbReference type="PANTHER" id="PTHR24215:SF35">
    <property type="entry name" value="MUSCLE LIM PROTEIN MLP84B"/>
    <property type="match status" value="1"/>
</dbReference>
<accession>A0A553P6N7</accession>
<name>A0A553P6N7_TIGCA</name>
<feature type="domain" description="LIM zinc-binding" evidence="9">
    <location>
        <begin position="337"/>
        <end position="398"/>
    </location>
</feature>
<dbReference type="InterPro" id="IPR001781">
    <property type="entry name" value="Znf_LIM"/>
</dbReference>
<feature type="domain" description="LIM zinc-binding" evidence="9">
    <location>
        <begin position="684"/>
        <end position="744"/>
    </location>
</feature>
<dbReference type="GO" id="GO:0030018">
    <property type="term" value="C:Z disc"/>
    <property type="evidence" value="ECO:0007669"/>
    <property type="project" value="TreeGrafter"/>
</dbReference>
<dbReference type="PANTHER" id="PTHR24215">
    <property type="entry name" value="RHO-GTPASE-ACTIVATING PROTEIN LRG1"/>
    <property type="match status" value="1"/>
</dbReference>
<dbReference type="GO" id="GO:0007517">
    <property type="term" value="P:muscle organ development"/>
    <property type="evidence" value="ECO:0007669"/>
    <property type="project" value="UniProtKB-KW"/>
</dbReference>
<evidence type="ECO:0000256" key="3">
    <source>
        <dbReference type="ARBA" id="ARBA00022723"/>
    </source>
</evidence>
<protein>
    <recommendedName>
        <fullName evidence="9">LIM zinc-binding domain-containing protein</fullName>
    </recommendedName>
</protein>
<feature type="domain" description="LIM zinc-binding" evidence="9">
    <location>
        <begin position="603"/>
        <end position="664"/>
    </location>
</feature>
<dbReference type="GO" id="GO:0005634">
    <property type="term" value="C:nucleus"/>
    <property type="evidence" value="ECO:0007669"/>
    <property type="project" value="UniProtKB-SubCell"/>
</dbReference>
<dbReference type="PROSITE" id="PS50023">
    <property type="entry name" value="LIM_DOMAIN_2"/>
    <property type="match status" value="13"/>
</dbReference>
<dbReference type="SUPFAM" id="SSF57716">
    <property type="entry name" value="Glucocorticoid receptor-like (DNA-binding domain)"/>
    <property type="match status" value="13"/>
</dbReference>
<evidence type="ECO:0000259" key="9">
    <source>
        <dbReference type="PROSITE" id="PS50023"/>
    </source>
</evidence>
<keyword evidence="6 8" id="KW-0440">LIM domain</keyword>